<organism evidence="1 2">
    <name type="scientific">Denitromonas halophila</name>
    <dbReference type="NCBI Taxonomy" id="1629404"/>
    <lineage>
        <taxon>Bacteria</taxon>
        <taxon>Pseudomonadati</taxon>
        <taxon>Pseudomonadota</taxon>
        <taxon>Betaproteobacteria</taxon>
        <taxon>Rhodocyclales</taxon>
        <taxon>Zoogloeaceae</taxon>
        <taxon>Denitromonas</taxon>
    </lineage>
</organism>
<reference evidence="1 2" key="1">
    <citation type="submission" date="2019-07" db="EMBL/GenBank/DDBJ databases">
        <title>The pathways for chlorine oxyanion respiration interact through the shared metabolite chlorate.</title>
        <authorList>
            <person name="Barnum T.P."/>
            <person name="Cheng Y."/>
            <person name="Hill K.A."/>
            <person name="Lucas L.N."/>
            <person name="Carlson H.K."/>
            <person name="Coates J.D."/>
        </authorList>
    </citation>
    <scope>NUCLEOTIDE SEQUENCE [LARGE SCALE GENOMIC DNA]</scope>
    <source>
        <strain evidence="1 2">SFB-3</strain>
    </source>
</reference>
<gene>
    <name evidence="1" type="ORF">FHP91_07640</name>
</gene>
<name>A0A557QX92_9RHOO</name>
<evidence type="ECO:0000313" key="1">
    <source>
        <dbReference type="EMBL" id="TVO57540.1"/>
    </source>
</evidence>
<keyword evidence="2" id="KW-1185">Reference proteome</keyword>
<evidence type="ECO:0000313" key="2">
    <source>
        <dbReference type="Proteomes" id="UP000319502"/>
    </source>
</evidence>
<protein>
    <submittedName>
        <fullName evidence="1">Uncharacterized protein</fullName>
    </submittedName>
</protein>
<proteinExistence type="predicted"/>
<sequence length="101" mass="11151">MLIAKVPGGYHVETETSFMANGPAKSWRDALGDMLRRLATRIDRRDSVAIRVTTSPELPRDDVLRAVESGLSVAHLHVKALVREAACEAVLKRAQPALYQE</sequence>
<dbReference type="Proteomes" id="UP000319502">
    <property type="component" value="Unassembled WGS sequence"/>
</dbReference>
<dbReference type="EMBL" id="VMNK01000006">
    <property type="protein sequence ID" value="TVO57540.1"/>
    <property type="molecule type" value="Genomic_DNA"/>
</dbReference>
<dbReference type="AlphaFoldDB" id="A0A557QX92"/>
<comment type="caution">
    <text evidence="1">The sequence shown here is derived from an EMBL/GenBank/DDBJ whole genome shotgun (WGS) entry which is preliminary data.</text>
</comment>
<accession>A0A557QX92</accession>
<dbReference type="RefSeq" id="WP_144309013.1">
    <property type="nucleotide sequence ID" value="NZ_VMNK01000006.1"/>
</dbReference>